<reference evidence="1" key="1">
    <citation type="journal article" date="2025" name="Int. J. Syst. Evol. Microbiol.">
        <title>Streptomyces citrinus sp. nov., with yellow diffusible pigment.</title>
        <authorList>
            <person name="He Y."/>
            <person name="Yang E."/>
            <person name="Xu J."/>
            <person name="Sun Y."/>
            <person name="Sun L."/>
        </authorList>
    </citation>
    <scope>NUCLEOTIDE SEQUENCE</scope>
    <source>
        <strain evidence="1">Q6</strain>
    </source>
</reference>
<keyword evidence="2" id="KW-1185">Reference proteome</keyword>
<proteinExistence type="predicted"/>
<name>A0ACD5APS6_9ACTN</name>
<evidence type="ECO:0000313" key="1">
    <source>
        <dbReference type="EMBL" id="WWQ69219.1"/>
    </source>
</evidence>
<evidence type="ECO:0000313" key="2">
    <source>
        <dbReference type="Proteomes" id="UP001432251"/>
    </source>
</evidence>
<gene>
    <name evidence="1" type="ORF">V2W30_34665</name>
</gene>
<organism evidence="1 2">
    <name type="scientific">Streptomyces citrinus</name>
    <dbReference type="NCBI Taxonomy" id="3118173"/>
    <lineage>
        <taxon>Bacteria</taxon>
        <taxon>Bacillati</taxon>
        <taxon>Actinomycetota</taxon>
        <taxon>Actinomycetes</taxon>
        <taxon>Kitasatosporales</taxon>
        <taxon>Streptomycetaceae</taxon>
        <taxon>Streptomyces</taxon>
    </lineage>
</organism>
<dbReference type="EMBL" id="CP146022">
    <property type="protein sequence ID" value="WWQ69219.1"/>
    <property type="molecule type" value="Genomic_DNA"/>
</dbReference>
<dbReference type="Proteomes" id="UP001432251">
    <property type="component" value="Chromosome"/>
</dbReference>
<sequence length="266" mass="30333">MRDAFEASGKTLLDLERDTNWSRSKISELLRAAGRYPRWEPIHTLLSALGWPNSAILNLRNLWIRAAQEARKRPGWISGCVQAGVDGSPPPVDFSAFRARREGHFHAYAATFLRRPAQARRAVEDDFNLLRIVWDDALASANASHFAWQMLRDTVLERAPRRDGHPALDETAYASQALRRQSTHTDRVRQLRETLRLYDGIRRLPPKQLDVMVLQFILGLPEETVQDLMGLSLPDVRSCVMHARRTLADRFPSPTFEEGPCDDLTD</sequence>
<protein>
    <submittedName>
        <fullName evidence="1">Sigma-70 family RNA polymerase sigma factor</fullName>
    </submittedName>
</protein>
<accession>A0ACD5APS6</accession>